<comment type="caution">
    <text evidence="2">The sequence shown here is derived from an EMBL/GenBank/DDBJ whole genome shotgun (WGS) entry which is preliminary data.</text>
</comment>
<dbReference type="Proteomes" id="UP000716291">
    <property type="component" value="Unassembled WGS sequence"/>
</dbReference>
<feature type="compositionally biased region" description="Polar residues" evidence="1">
    <location>
        <begin position="1"/>
        <end position="27"/>
    </location>
</feature>
<evidence type="ECO:0000313" key="3">
    <source>
        <dbReference type="Proteomes" id="UP000716291"/>
    </source>
</evidence>
<accession>A0A9P6WQX5</accession>
<reference evidence="2" key="1">
    <citation type="journal article" date="2020" name="Microb. Genom.">
        <title>Genetic diversity of clinical and environmental Mucorales isolates obtained from an investigation of mucormycosis cases among solid organ transplant recipients.</title>
        <authorList>
            <person name="Nguyen M.H."/>
            <person name="Kaul D."/>
            <person name="Muto C."/>
            <person name="Cheng S.J."/>
            <person name="Richter R.A."/>
            <person name="Bruno V.M."/>
            <person name="Liu G."/>
            <person name="Beyhan S."/>
            <person name="Sundermann A.J."/>
            <person name="Mounaud S."/>
            <person name="Pasculle A.W."/>
            <person name="Nierman W.C."/>
            <person name="Driscoll E."/>
            <person name="Cumbie R."/>
            <person name="Clancy C.J."/>
            <person name="Dupont C.L."/>
        </authorList>
    </citation>
    <scope>NUCLEOTIDE SEQUENCE</scope>
    <source>
        <strain evidence="2">GL11</strain>
    </source>
</reference>
<name>A0A9P6WQX5_RHIOR</name>
<evidence type="ECO:0000313" key="2">
    <source>
        <dbReference type="EMBL" id="KAG1271474.1"/>
    </source>
</evidence>
<evidence type="ECO:0000256" key="1">
    <source>
        <dbReference type="SAM" id="MobiDB-lite"/>
    </source>
</evidence>
<feature type="region of interest" description="Disordered" evidence="1">
    <location>
        <begin position="1"/>
        <end position="69"/>
    </location>
</feature>
<dbReference type="EMBL" id="JAANQT010017798">
    <property type="protein sequence ID" value="KAG1271474.1"/>
    <property type="molecule type" value="Genomic_DNA"/>
</dbReference>
<proteinExistence type="predicted"/>
<organism evidence="2 3">
    <name type="scientific">Rhizopus oryzae</name>
    <name type="common">Mucormycosis agent</name>
    <name type="synonym">Rhizopus arrhizus var. delemar</name>
    <dbReference type="NCBI Taxonomy" id="64495"/>
    <lineage>
        <taxon>Eukaryota</taxon>
        <taxon>Fungi</taxon>
        <taxon>Fungi incertae sedis</taxon>
        <taxon>Mucoromycota</taxon>
        <taxon>Mucoromycotina</taxon>
        <taxon>Mucoromycetes</taxon>
        <taxon>Mucorales</taxon>
        <taxon>Mucorineae</taxon>
        <taxon>Rhizopodaceae</taxon>
        <taxon>Rhizopus</taxon>
    </lineage>
</organism>
<keyword evidence="3" id="KW-1185">Reference proteome</keyword>
<gene>
    <name evidence="2" type="ORF">G6F64_015591</name>
</gene>
<dbReference type="AlphaFoldDB" id="A0A9P6WQX5"/>
<sequence length="69" mass="7051">MPINPNQNDGVAQNTRPSVEISASAQPLTRRAAITPSAMPPVKAKASADPISSSVAGRRSAITVETGLP</sequence>
<protein>
    <submittedName>
        <fullName evidence="2">Uncharacterized protein</fullName>
    </submittedName>
</protein>